<dbReference type="InterPro" id="IPR017937">
    <property type="entry name" value="Thioredoxin_CS"/>
</dbReference>
<sequence>MYKIIMGGEIVNMTDRETFKKYVKEHRYNIVKVSASWCGPCQNIKPWFMDRFKVMSNKVNLILVDADEGDLAAYLKVKTIPHIQNVIEELTYEIYPTSNQETLEKFFQITEKRSRI</sequence>
<evidence type="ECO:0000259" key="1">
    <source>
        <dbReference type="Pfam" id="PF00085"/>
    </source>
</evidence>
<dbReference type="EMBL" id="MN740233">
    <property type="protein sequence ID" value="QHT94981.1"/>
    <property type="molecule type" value="Genomic_DNA"/>
</dbReference>
<dbReference type="InterPro" id="IPR036249">
    <property type="entry name" value="Thioredoxin-like_sf"/>
</dbReference>
<dbReference type="AlphaFoldDB" id="A0A6C0IP26"/>
<dbReference type="InterPro" id="IPR013766">
    <property type="entry name" value="Thioredoxin_domain"/>
</dbReference>
<dbReference type="Pfam" id="PF00085">
    <property type="entry name" value="Thioredoxin"/>
    <property type="match status" value="1"/>
</dbReference>
<dbReference type="Gene3D" id="3.40.30.10">
    <property type="entry name" value="Glutaredoxin"/>
    <property type="match status" value="1"/>
</dbReference>
<dbReference type="SUPFAM" id="SSF52833">
    <property type="entry name" value="Thioredoxin-like"/>
    <property type="match status" value="1"/>
</dbReference>
<protein>
    <recommendedName>
        <fullName evidence="1">Thioredoxin domain-containing protein</fullName>
    </recommendedName>
</protein>
<dbReference type="CDD" id="cd02947">
    <property type="entry name" value="TRX_family"/>
    <property type="match status" value="1"/>
</dbReference>
<evidence type="ECO:0000313" key="2">
    <source>
        <dbReference type="EMBL" id="QHT94981.1"/>
    </source>
</evidence>
<accession>A0A6C0IP26</accession>
<dbReference type="PROSITE" id="PS00194">
    <property type="entry name" value="THIOREDOXIN_1"/>
    <property type="match status" value="1"/>
</dbReference>
<proteinExistence type="predicted"/>
<name>A0A6C0IP26_9ZZZZ</name>
<feature type="domain" description="Thioredoxin" evidence="1">
    <location>
        <begin position="13"/>
        <end position="105"/>
    </location>
</feature>
<reference evidence="2" key="1">
    <citation type="journal article" date="2020" name="Nature">
        <title>Giant virus diversity and host interactions through global metagenomics.</title>
        <authorList>
            <person name="Schulz F."/>
            <person name="Roux S."/>
            <person name="Paez-Espino D."/>
            <person name="Jungbluth S."/>
            <person name="Walsh D.A."/>
            <person name="Denef V.J."/>
            <person name="McMahon K.D."/>
            <person name="Konstantinidis K.T."/>
            <person name="Eloe-Fadrosh E.A."/>
            <person name="Kyrpides N.C."/>
            <person name="Woyke T."/>
        </authorList>
    </citation>
    <scope>NUCLEOTIDE SEQUENCE</scope>
    <source>
        <strain evidence="2">GVMAG-M-3300024261-37</strain>
    </source>
</reference>
<organism evidence="2">
    <name type="scientific">viral metagenome</name>
    <dbReference type="NCBI Taxonomy" id="1070528"/>
    <lineage>
        <taxon>unclassified sequences</taxon>
        <taxon>metagenomes</taxon>
        <taxon>organismal metagenomes</taxon>
    </lineage>
</organism>